<feature type="compositionally biased region" description="Pro residues" evidence="4">
    <location>
        <begin position="523"/>
        <end position="538"/>
    </location>
</feature>
<feature type="compositionally biased region" description="Low complexity" evidence="4">
    <location>
        <begin position="7"/>
        <end position="38"/>
    </location>
</feature>
<dbReference type="OrthoDB" id="431169at2759"/>
<gene>
    <name evidence="6" type="ORF">M011DRAFT_404326</name>
</gene>
<dbReference type="FunFam" id="3.30.70.330:FF:000089">
    <property type="entry name" value="RNA binding protein"/>
    <property type="match status" value="1"/>
</dbReference>
<evidence type="ECO:0000313" key="7">
    <source>
        <dbReference type="Proteomes" id="UP000799440"/>
    </source>
</evidence>
<keyword evidence="2 3" id="KW-0694">RNA-binding</keyword>
<evidence type="ECO:0000256" key="3">
    <source>
        <dbReference type="PROSITE-ProRule" id="PRU00176"/>
    </source>
</evidence>
<evidence type="ECO:0000256" key="2">
    <source>
        <dbReference type="ARBA" id="ARBA00022884"/>
    </source>
</evidence>
<evidence type="ECO:0000259" key="5">
    <source>
        <dbReference type="PROSITE" id="PS50102"/>
    </source>
</evidence>
<keyword evidence="1" id="KW-0597">Phosphoprotein</keyword>
<feature type="region of interest" description="Disordered" evidence="4">
    <location>
        <begin position="517"/>
        <end position="615"/>
    </location>
</feature>
<dbReference type="Gene3D" id="3.30.70.330">
    <property type="match status" value="2"/>
</dbReference>
<dbReference type="AlphaFoldDB" id="A0A6A6VBQ4"/>
<feature type="region of interest" description="Disordered" evidence="4">
    <location>
        <begin position="1"/>
        <end position="43"/>
    </location>
</feature>
<organism evidence="6 7">
    <name type="scientific">Sporormia fimetaria CBS 119925</name>
    <dbReference type="NCBI Taxonomy" id="1340428"/>
    <lineage>
        <taxon>Eukaryota</taxon>
        <taxon>Fungi</taxon>
        <taxon>Dikarya</taxon>
        <taxon>Ascomycota</taxon>
        <taxon>Pezizomycotina</taxon>
        <taxon>Dothideomycetes</taxon>
        <taxon>Pleosporomycetidae</taxon>
        <taxon>Pleosporales</taxon>
        <taxon>Sporormiaceae</taxon>
        <taxon>Sporormia</taxon>
    </lineage>
</organism>
<dbReference type="Pfam" id="PF00076">
    <property type="entry name" value="RRM_1"/>
    <property type="match status" value="1"/>
</dbReference>
<feature type="region of interest" description="Disordered" evidence="4">
    <location>
        <begin position="66"/>
        <end position="86"/>
    </location>
</feature>
<evidence type="ECO:0000256" key="4">
    <source>
        <dbReference type="SAM" id="MobiDB-lite"/>
    </source>
</evidence>
<proteinExistence type="predicted"/>
<sequence>MAPGPSPTSTSPPTLHNSFSLRPSLSSSSTSPPRARPAVNTMALTAEPFAPSLSASLSSASLSTSSLSFAKPPGTGDRRAVEPTSSAALLRTSEPDRNASPAIYLRRLPQSTTVDSLRNILLFVQDSLIDCEIVNTDDSGLKSAIARFKTIDGAQTAMNLLNGKDFSNGKQNGSDARLIVELVPEGIPTTAGTIGSRRNTFDSASARQGSISTASVITASTTNGRQSSRFNSAFQQSQDKITAPNATPSLGNGDFAPNNPFSPLSPLKAAFGAVPRNLGKTVINDESDDDDSRLLTESTNTNGYDPVGEPMHPVRRTNTLQWVDQDQFSQLGRQMQNMNVTDQPQVRSEFASPLSSTSIQPANPMSAVSPHEHPAALYPNGTANPPYHFHKMAPPPANPADQNPPCNTLYVGNLPVDTSEDELKQLFGRCRGYKRLCFRAKPNGPMCFVEFDDTTWATQTLNRLYGVCLSNSTKGGIRLSFSKNPLGVRPPQPNNMAPSSNHAPSVPMYGGGAAVPTFSAATGPPPGIPHPPGLPAPGYPNGSTYGPYPATNYASPTGNGSGHSRPLGHTTNDYQNGFSTHTSPTGQNGFYPSNGGSQNGYQGPNGNTNILGYPGLPNDVSHNGLGASNAWQPHSYTPGH</sequence>
<dbReference type="CDD" id="cd12245">
    <property type="entry name" value="RRM_scw1_like"/>
    <property type="match status" value="1"/>
</dbReference>
<evidence type="ECO:0000313" key="6">
    <source>
        <dbReference type="EMBL" id="KAF2746537.1"/>
    </source>
</evidence>
<dbReference type="InterPro" id="IPR000504">
    <property type="entry name" value="RRM_dom"/>
</dbReference>
<feature type="domain" description="RRM" evidence="5">
    <location>
        <begin position="407"/>
        <end position="484"/>
    </location>
</feature>
<dbReference type="InterPro" id="IPR012677">
    <property type="entry name" value="Nucleotide-bd_a/b_plait_sf"/>
</dbReference>
<dbReference type="SMART" id="SM00360">
    <property type="entry name" value="RRM"/>
    <property type="match status" value="2"/>
</dbReference>
<name>A0A6A6VBQ4_9PLEO</name>
<reference evidence="6" key="1">
    <citation type="journal article" date="2020" name="Stud. Mycol.">
        <title>101 Dothideomycetes genomes: a test case for predicting lifestyles and emergence of pathogens.</title>
        <authorList>
            <person name="Haridas S."/>
            <person name="Albert R."/>
            <person name="Binder M."/>
            <person name="Bloem J."/>
            <person name="Labutti K."/>
            <person name="Salamov A."/>
            <person name="Andreopoulos B."/>
            <person name="Baker S."/>
            <person name="Barry K."/>
            <person name="Bills G."/>
            <person name="Bluhm B."/>
            <person name="Cannon C."/>
            <person name="Castanera R."/>
            <person name="Culley D."/>
            <person name="Daum C."/>
            <person name="Ezra D."/>
            <person name="Gonzalez J."/>
            <person name="Henrissat B."/>
            <person name="Kuo A."/>
            <person name="Liang C."/>
            <person name="Lipzen A."/>
            <person name="Lutzoni F."/>
            <person name="Magnuson J."/>
            <person name="Mondo S."/>
            <person name="Nolan M."/>
            <person name="Ohm R."/>
            <person name="Pangilinan J."/>
            <person name="Park H.-J."/>
            <person name="Ramirez L."/>
            <person name="Alfaro M."/>
            <person name="Sun H."/>
            <person name="Tritt A."/>
            <person name="Yoshinaga Y."/>
            <person name="Zwiers L.-H."/>
            <person name="Turgeon B."/>
            <person name="Goodwin S."/>
            <person name="Spatafora J."/>
            <person name="Crous P."/>
            <person name="Grigoriev I."/>
        </authorList>
    </citation>
    <scope>NUCLEOTIDE SEQUENCE</scope>
    <source>
        <strain evidence="6">CBS 119925</strain>
    </source>
</reference>
<dbReference type="EMBL" id="MU006577">
    <property type="protein sequence ID" value="KAF2746537.1"/>
    <property type="molecule type" value="Genomic_DNA"/>
</dbReference>
<protein>
    <recommendedName>
        <fullName evidence="5">RRM domain-containing protein</fullName>
    </recommendedName>
</protein>
<feature type="compositionally biased region" description="Polar residues" evidence="4">
    <location>
        <begin position="569"/>
        <end position="610"/>
    </location>
</feature>
<dbReference type="PANTHER" id="PTHR10501">
    <property type="entry name" value="U1 SMALL NUCLEAR RIBONUCLEOPROTEIN A/U2 SMALL NUCLEAR RIBONUCLEOPROTEIN B"/>
    <property type="match status" value="1"/>
</dbReference>
<dbReference type="Proteomes" id="UP000799440">
    <property type="component" value="Unassembled WGS sequence"/>
</dbReference>
<dbReference type="InterPro" id="IPR035979">
    <property type="entry name" value="RBD_domain_sf"/>
</dbReference>
<dbReference type="PROSITE" id="PS50102">
    <property type="entry name" value="RRM"/>
    <property type="match status" value="1"/>
</dbReference>
<keyword evidence="7" id="KW-1185">Reference proteome</keyword>
<evidence type="ECO:0000256" key="1">
    <source>
        <dbReference type="ARBA" id="ARBA00022553"/>
    </source>
</evidence>
<dbReference type="CDD" id="cd00590">
    <property type="entry name" value="RRM_SF"/>
    <property type="match status" value="1"/>
</dbReference>
<dbReference type="GO" id="GO:0003723">
    <property type="term" value="F:RNA binding"/>
    <property type="evidence" value="ECO:0007669"/>
    <property type="project" value="UniProtKB-UniRule"/>
</dbReference>
<feature type="region of interest" description="Disordered" evidence="4">
    <location>
        <begin position="281"/>
        <end position="313"/>
    </location>
</feature>
<dbReference type="SUPFAM" id="SSF54928">
    <property type="entry name" value="RNA-binding domain, RBD"/>
    <property type="match status" value="2"/>
</dbReference>
<accession>A0A6A6VBQ4</accession>